<organism evidence="1 2">
    <name type="scientific">Candidatus Woesebacteria bacterium GW2011_GWB1_39_12</name>
    <dbReference type="NCBI Taxonomy" id="1618574"/>
    <lineage>
        <taxon>Bacteria</taxon>
        <taxon>Candidatus Woeseibacteriota</taxon>
    </lineage>
</organism>
<evidence type="ECO:0000313" key="2">
    <source>
        <dbReference type="Proteomes" id="UP000033881"/>
    </source>
</evidence>
<sequence>MKKNSRYLIFIALVLLLILFVSKTLNNKPNFFFNKNTKPTITSSENRQESFLDASKLIKSSQKINDNGDLLISETKNYKVIYFPKNNQVFVSILSSPFSKFREEAEKELLEVLDIDSDTSCKLNVLITTPRFVNPEEAGKEYVLSFCE</sequence>
<dbReference type="EMBL" id="LBWB01000005">
    <property type="protein sequence ID" value="KKR01293.1"/>
    <property type="molecule type" value="Genomic_DNA"/>
</dbReference>
<accession>A0A0G0MDM8</accession>
<comment type="caution">
    <text evidence="1">The sequence shown here is derived from an EMBL/GenBank/DDBJ whole genome shotgun (WGS) entry which is preliminary data.</text>
</comment>
<gene>
    <name evidence="1" type="ORF">UT24_C0005G0002</name>
</gene>
<dbReference type="STRING" id="1618574.UT24_C0005G0002"/>
<dbReference type="Proteomes" id="UP000033881">
    <property type="component" value="Unassembled WGS sequence"/>
</dbReference>
<dbReference type="AlphaFoldDB" id="A0A0G0MDM8"/>
<name>A0A0G0MDM8_9BACT</name>
<reference evidence="1 2" key="1">
    <citation type="journal article" date="2015" name="Nature">
        <title>rRNA introns, odd ribosomes, and small enigmatic genomes across a large radiation of phyla.</title>
        <authorList>
            <person name="Brown C.T."/>
            <person name="Hug L.A."/>
            <person name="Thomas B.C."/>
            <person name="Sharon I."/>
            <person name="Castelle C.J."/>
            <person name="Singh A."/>
            <person name="Wilkins M.J."/>
            <person name="Williams K.H."/>
            <person name="Banfield J.F."/>
        </authorList>
    </citation>
    <scope>NUCLEOTIDE SEQUENCE [LARGE SCALE GENOMIC DNA]</scope>
</reference>
<proteinExistence type="predicted"/>
<evidence type="ECO:0000313" key="1">
    <source>
        <dbReference type="EMBL" id="KKR01293.1"/>
    </source>
</evidence>
<protein>
    <submittedName>
        <fullName evidence="1">Uncharacterized protein</fullName>
    </submittedName>
</protein>